<name>A0A6A6QVN0_9PEZI</name>
<evidence type="ECO:0000256" key="1">
    <source>
        <dbReference type="SAM" id="MobiDB-lite"/>
    </source>
</evidence>
<dbReference type="EMBL" id="MU004188">
    <property type="protein sequence ID" value="KAF2496212.1"/>
    <property type="molecule type" value="Genomic_DNA"/>
</dbReference>
<proteinExistence type="predicted"/>
<dbReference type="OrthoDB" id="10438598at2759"/>
<organism evidence="2 3">
    <name type="scientific">Lophium mytilinum</name>
    <dbReference type="NCBI Taxonomy" id="390894"/>
    <lineage>
        <taxon>Eukaryota</taxon>
        <taxon>Fungi</taxon>
        <taxon>Dikarya</taxon>
        <taxon>Ascomycota</taxon>
        <taxon>Pezizomycotina</taxon>
        <taxon>Dothideomycetes</taxon>
        <taxon>Pleosporomycetidae</taxon>
        <taxon>Mytilinidiales</taxon>
        <taxon>Mytilinidiaceae</taxon>
        <taxon>Lophium</taxon>
    </lineage>
</organism>
<evidence type="ECO:0000313" key="2">
    <source>
        <dbReference type="EMBL" id="KAF2496212.1"/>
    </source>
</evidence>
<keyword evidence="3" id="KW-1185">Reference proteome</keyword>
<accession>A0A6A6QVN0</accession>
<protein>
    <submittedName>
        <fullName evidence="2">Uncharacterized protein</fullName>
    </submittedName>
</protein>
<gene>
    <name evidence="2" type="ORF">BU16DRAFT_561046</name>
</gene>
<dbReference type="Proteomes" id="UP000799750">
    <property type="component" value="Unassembled WGS sequence"/>
</dbReference>
<reference evidence="2" key="1">
    <citation type="journal article" date="2020" name="Stud. Mycol.">
        <title>101 Dothideomycetes genomes: a test case for predicting lifestyles and emergence of pathogens.</title>
        <authorList>
            <person name="Haridas S."/>
            <person name="Albert R."/>
            <person name="Binder M."/>
            <person name="Bloem J."/>
            <person name="Labutti K."/>
            <person name="Salamov A."/>
            <person name="Andreopoulos B."/>
            <person name="Baker S."/>
            <person name="Barry K."/>
            <person name="Bills G."/>
            <person name="Bluhm B."/>
            <person name="Cannon C."/>
            <person name="Castanera R."/>
            <person name="Culley D."/>
            <person name="Daum C."/>
            <person name="Ezra D."/>
            <person name="Gonzalez J."/>
            <person name="Henrissat B."/>
            <person name="Kuo A."/>
            <person name="Liang C."/>
            <person name="Lipzen A."/>
            <person name="Lutzoni F."/>
            <person name="Magnuson J."/>
            <person name="Mondo S."/>
            <person name="Nolan M."/>
            <person name="Ohm R."/>
            <person name="Pangilinan J."/>
            <person name="Park H.-J."/>
            <person name="Ramirez L."/>
            <person name="Alfaro M."/>
            <person name="Sun H."/>
            <person name="Tritt A."/>
            <person name="Yoshinaga Y."/>
            <person name="Zwiers L.-H."/>
            <person name="Turgeon B."/>
            <person name="Goodwin S."/>
            <person name="Spatafora J."/>
            <person name="Crous P."/>
            <person name="Grigoriev I."/>
        </authorList>
    </citation>
    <scope>NUCLEOTIDE SEQUENCE</scope>
    <source>
        <strain evidence="2">CBS 269.34</strain>
    </source>
</reference>
<feature type="region of interest" description="Disordered" evidence="1">
    <location>
        <begin position="1"/>
        <end position="31"/>
    </location>
</feature>
<evidence type="ECO:0000313" key="3">
    <source>
        <dbReference type="Proteomes" id="UP000799750"/>
    </source>
</evidence>
<sequence length="194" mass="22199">MPPSTSQPDEGIPSLPPSDHKTSDTIDGTRLSRERWELKTYTSDMIDAFRSKVAAGAEIPAEMEEYRQKFASRMESQATSSTATTEKWRSNSLGVADGLRINAEHGGLAEERSRDRSEVLYKLHLVAAPAHCKSGWLAELLDKEYWREMGHYGKWARMYEFVYGISVEERVKQDRKLWLEMCKEVNSDCEDDTE</sequence>
<dbReference type="AlphaFoldDB" id="A0A6A6QVN0"/>